<evidence type="ECO:0000256" key="11">
    <source>
        <dbReference type="RuleBase" id="RU003783"/>
    </source>
</evidence>
<accession>A0A0W0TU18</accession>
<feature type="region of interest" description="Interaction with substrate tRNA" evidence="10">
    <location>
        <begin position="159"/>
        <end position="163"/>
    </location>
</feature>
<dbReference type="PATRIC" id="fig|448.7.peg.648"/>
<gene>
    <name evidence="10" type="primary">miaA</name>
    <name evidence="14" type="ORF">Lery_0622</name>
</gene>
<comment type="function">
    <text evidence="2 10 12">Catalyzes the transfer of a dimethylallyl group onto the adenine at position 37 in tRNAs that read codons beginning with uridine, leading to the formation of N6-(dimethylallyl)adenosine (i(6)A).</text>
</comment>
<evidence type="ECO:0000256" key="7">
    <source>
        <dbReference type="ARBA" id="ARBA00022840"/>
    </source>
</evidence>
<dbReference type="EC" id="2.5.1.75" evidence="10"/>
<dbReference type="PANTHER" id="PTHR11088">
    <property type="entry name" value="TRNA DIMETHYLALLYLTRANSFERASE"/>
    <property type="match status" value="1"/>
</dbReference>
<dbReference type="InterPro" id="IPR018022">
    <property type="entry name" value="IPT"/>
</dbReference>
<evidence type="ECO:0000256" key="12">
    <source>
        <dbReference type="RuleBase" id="RU003784"/>
    </source>
</evidence>
<dbReference type="FunFam" id="1.10.20.140:FF:000001">
    <property type="entry name" value="tRNA dimethylallyltransferase"/>
    <property type="match status" value="1"/>
</dbReference>
<dbReference type="Gene3D" id="3.40.50.300">
    <property type="entry name" value="P-loop containing nucleotide triphosphate hydrolases"/>
    <property type="match status" value="1"/>
</dbReference>
<feature type="region of interest" description="Interaction with substrate tRNA" evidence="10">
    <location>
        <begin position="35"/>
        <end position="38"/>
    </location>
</feature>
<comment type="subunit">
    <text evidence="10">Monomer.</text>
</comment>
<evidence type="ECO:0000256" key="10">
    <source>
        <dbReference type="HAMAP-Rule" id="MF_00185"/>
    </source>
</evidence>
<dbReference type="Gene3D" id="1.10.20.140">
    <property type="match status" value="1"/>
</dbReference>
<comment type="cofactor">
    <cofactor evidence="1 10">
        <name>Mg(2+)</name>
        <dbReference type="ChEBI" id="CHEBI:18420"/>
    </cofactor>
</comment>
<keyword evidence="15" id="KW-1185">Reference proteome</keyword>
<feature type="binding site" evidence="10">
    <location>
        <begin position="12"/>
        <end position="17"/>
    </location>
    <ligand>
        <name>substrate</name>
    </ligand>
</feature>
<dbReference type="RefSeq" id="WP_058525798.1">
    <property type="nucleotide sequence ID" value="NZ_CAAAHY010000009.1"/>
</dbReference>
<organism evidence="14 15">
    <name type="scientific">Legionella erythra</name>
    <dbReference type="NCBI Taxonomy" id="448"/>
    <lineage>
        <taxon>Bacteria</taxon>
        <taxon>Pseudomonadati</taxon>
        <taxon>Pseudomonadota</taxon>
        <taxon>Gammaproteobacteria</taxon>
        <taxon>Legionellales</taxon>
        <taxon>Legionellaceae</taxon>
        <taxon>Legionella</taxon>
    </lineage>
</organism>
<dbReference type="NCBIfam" id="TIGR00174">
    <property type="entry name" value="miaA"/>
    <property type="match status" value="1"/>
</dbReference>
<feature type="site" description="Interaction with substrate tRNA" evidence="10">
    <location>
        <position position="101"/>
    </location>
</feature>
<sequence length="325" mass="36474">MPETVLCLMGPTASGKTALACELVGRFPVEIISVDSAMVYRGMDIGTAKPTPEELLRAPHHLLDILDPPETFSAAEFCQAANRLIEAIHARGNIPLLVGGTMMYFHALQQGLSDLPEADEALREQLLKQAQEKGWAAMHRELAAVDAVAAARIHPNDTQRIQRALEVFYLTGTPLSCFLGQGKDEPRYHFVNCILFPNERAWLHERIALRFDAMLKQGFVDEVKTLTERWPLLNAANPSMRLVGYRQALDYLAGQDDYEQFRNKGIAATRQLAKRQLTWLRGWPDGYYVSCDKPAITGEFMAKLAEILDNSPQKMNENEDRHVGK</sequence>
<dbReference type="GO" id="GO:0005524">
    <property type="term" value="F:ATP binding"/>
    <property type="evidence" value="ECO:0007669"/>
    <property type="project" value="UniProtKB-UniRule"/>
</dbReference>
<dbReference type="HAMAP" id="MF_00185">
    <property type="entry name" value="IPP_trans"/>
    <property type="match status" value="1"/>
</dbReference>
<evidence type="ECO:0000256" key="9">
    <source>
        <dbReference type="ARBA" id="ARBA00049563"/>
    </source>
</evidence>
<evidence type="ECO:0000256" key="6">
    <source>
        <dbReference type="ARBA" id="ARBA00022741"/>
    </source>
</evidence>
<name>A0A0W0TU18_LEGER</name>
<dbReference type="Pfam" id="PF01715">
    <property type="entry name" value="IPPT"/>
    <property type="match status" value="1"/>
</dbReference>
<evidence type="ECO:0000256" key="2">
    <source>
        <dbReference type="ARBA" id="ARBA00003213"/>
    </source>
</evidence>
<comment type="caution">
    <text evidence="10">Lacks conserved residue(s) required for the propagation of feature annotation.</text>
</comment>
<keyword evidence="7 10" id="KW-0067">ATP-binding</keyword>
<dbReference type="EMBL" id="LNYA01000008">
    <property type="protein sequence ID" value="KTC99143.1"/>
    <property type="molecule type" value="Genomic_DNA"/>
</dbReference>
<evidence type="ECO:0000313" key="15">
    <source>
        <dbReference type="Proteomes" id="UP000054773"/>
    </source>
</evidence>
<dbReference type="GO" id="GO:0052381">
    <property type="term" value="F:tRNA dimethylallyltransferase activity"/>
    <property type="evidence" value="ECO:0007669"/>
    <property type="project" value="UniProtKB-UniRule"/>
</dbReference>
<evidence type="ECO:0000256" key="3">
    <source>
        <dbReference type="ARBA" id="ARBA00005842"/>
    </source>
</evidence>
<comment type="caution">
    <text evidence="14">The sequence shown here is derived from an EMBL/GenBank/DDBJ whole genome shotgun (WGS) entry which is preliminary data.</text>
</comment>
<keyword evidence="4 10" id="KW-0808">Transferase</keyword>
<evidence type="ECO:0000256" key="8">
    <source>
        <dbReference type="ARBA" id="ARBA00022842"/>
    </source>
</evidence>
<dbReference type="GO" id="GO:0006400">
    <property type="term" value="P:tRNA modification"/>
    <property type="evidence" value="ECO:0007669"/>
    <property type="project" value="TreeGrafter"/>
</dbReference>
<reference evidence="14 15" key="1">
    <citation type="submission" date="2015-11" db="EMBL/GenBank/DDBJ databases">
        <title>Genomic analysis of 38 Legionella species identifies large and diverse effector repertoires.</title>
        <authorList>
            <person name="Burstein D."/>
            <person name="Amaro F."/>
            <person name="Zusman T."/>
            <person name="Lifshitz Z."/>
            <person name="Cohen O."/>
            <person name="Gilbert J.A."/>
            <person name="Pupko T."/>
            <person name="Shuman H.A."/>
            <person name="Segal G."/>
        </authorList>
    </citation>
    <scope>NUCLEOTIDE SEQUENCE [LARGE SCALE GENOMIC DNA]</scope>
    <source>
        <strain evidence="14 15">SE-32A-C8</strain>
    </source>
</reference>
<evidence type="ECO:0000256" key="5">
    <source>
        <dbReference type="ARBA" id="ARBA00022694"/>
    </source>
</evidence>
<dbReference type="InterPro" id="IPR039657">
    <property type="entry name" value="Dimethylallyltransferase"/>
</dbReference>
<feature type="site" description="Interaction with substrate tRNA" evidence="10">
    <location>
        <position position="123"/>
    </location>
</feature>
<dbReference type="PANTHER" id="PTHR11088:SF60">
    <property type="entry name" value="TRNA DIMETHYLALLYLTRANSFERASE"/>
    <property type="match status" value="1"/>
</dbReference>
<keyword evidence="6 10" id="KW-0547">Nucleotide-binding</keyword>
<dbReference type="AlphaFoldDB" id="A0A0W0TU18"/>
<comment type="catalytic activity">
    <reaction evidence="9 10 11">
        <text>adenosine(37) in tRNA + dimethylallyl diphosphate = N(6)-dimethylallyladenosine(37) in tRNA + diphosphate</text>
        <dbReference type="Rhea" id="RHEA:26482"/>
        <dbReference type="Rhea" id="RHEA-COMP:10162"/>
        <dbReference type="Rhea" id="RHEA-COMP:10375"/>
        <dbReference type="ChEBI" id="CHEBI:33019"/>
        <dbReference type="ChEBI" id="CHEBI:57623"/>
        <dbReference type="ChEBI" id="CHEBI:74411"/>
        <dbReference type="ChEBI" id="CHEBI:74415"/>
        <dbReference type="EC" id="2.5.1.75"/>
    </reaction>
</comment>
<proteinExistence type="inferred from homology"/>
<protein>
    <recommendedName>
        <fullName evidence="10">tRNA dimethylallyltransferase</fullName>
        <ecNumber evidence="10">2.5.1.75</ecNumber>
    </recommendedName>
    <alternativeName>
        <fullName evidence="10">Dimethylallyl diphosphate:tRNA dimethylallyltransferase</fullName>
        <shortName evidence="10">DMAPP:tRNA dimethylallyltransferase</shortName>
        <shortName evidence="10">DMATase</shortName>
    </alternativeName>
    <alternativeName>
        <fullName evidence="10">Isopentenyl-diphosphate:tRNA isopentenyltransferase</fullName>
        <shortName evidence="10">IPP transferase</shortName>
        <shortName evidence="10">IPPT</shortName>
        <shortName evidence="10">IPTase</shortName>
    </alternativeName>
</protein>
<evidence type="ECO:0000256" key="13">
    <source>
        <dbReference type="RuleBase" id="RU003785"/>
    </source>
</evidence>
<keyword evidence="8 10" id="KW-0460">Magnesium</keyword>
<evidence type="ECO:0000256" key="1">
    <source>
        <dbReference type="ARBA" id="ARBA00001946"/>
    </source>
</evidence>
<dbReference type="STRING" id="448.Lery_0622"/>
<comment type="similarity">
    <text evidence="3 10 13">Belongs to the IPP transferase family.</text>
</comment>
<evidence type="ECO:0000313" key="14">
    <source>
        <dbReference type="EMBL" id="KTC99143.1"/>
    </source>
</evidence>
<dbReference type="Proteomes" id="UP000054773">
    <property type="component" value="Unassembled WGS sequence"/>
</dbReference>
<evidence type="ECO:0000256" key="4">
    <source>
        <dbReference type="ARBA" id="ARBA00022679"/>
    </source>
</evidence>
<keyword evidence="5 10" id="KW-0819">tRNA processing</keyword>
<dbReference type="InterPro" id="IPR027417">
    <property type="entry name" value="P-loop_NTPase"/>
</dbReference>
<dbReference type="SUPFAM" id="SSF52540">
    <property type="entry name" value="P-loop containing nucleoside triphosphate hydrolases"/>
    <property type="match status" value="1"/>
</dbReference>
<feature type="binding site" evidence="10">
    <location>
        <begin position="10"/>
        <end position="17"/>
    </location>
    <ligand>
        <name>ATP</name>
        <dbReference type="ChEBI" id="CHEBI:30616"/>
    </ligand>
</feature>
<dbReference type="OrthoDB" id="9776390at2"/>